<organism evidence="7">
    <name type="scientific">uncultured marine group II/III euryarchaeote AD1000_116_C08</name>
    <dbReference type="NCBI Taxonomy" id="1457720"/>
    <lineage>
        <taxon>Archaea</taxon>
        <taxon>Methanobacteriati</taxon>
        <taxon>Methanobacteriota</taxon>
        <taxon>environmental samples</taxon>
    </lineage>
</organism>
<feature type="transmembrane region" description="Helical" evidence="6">
    <location>
        <begin position="237"/>
        <end position="256"/>
    </location>
</feature>
<accession>A0A075FNM2</accession>
<dbReference type="EMBL" id="KF900334">
    <property type="protein sequence ID" value="AIE91302.1"/>
    <property type="molecule type" value="Genomic_DNA"/>
</dbReference>
<evidence type="ECO:0000256" key="2">
    <source>
        <dbReference type="ARBA" id="ARBA00009012"/>
    </source>
</evidence>
<keyword evidence="4 6" id="KW-1133">Transmembrane helix</keyword>
<dbReference type="PANTHER" id="PTHR13353">
    <property type="entry name" value="TRANSMEMBRANE PROTEIN 19"/>
    <property type="match status" value="1"/>
</dbReference>
<dbReference type="PANTHER" id="PTHR13353:SF5">
    <property type="entry name" value="TRANSMEMBRANE PROTEIN 19"/>
    <property type="match status" value="1"/>
</dbReference>
<dbReference type="InterPro" id="IPR002794">
    <property type="entry name" value="DUF92_TMEM19"/>
</dbReference>
<evidence type="ECO:0000256" key="4">
    <source>
        <dbReference type="ARBA" id="ARBA00022989"/>
    </source>
</evidence>
<evidence type="ECO:0000256" key="5">
    <source>
        <dbReference type="ARBA" id="ARBA00023136"/>
    </source>
</evidence>
<sequence length="257" mass="27480">MSPTDYLTQDQIISLALVAALLLASRIRKMLDVSGLLAAMVVGLVVSLMGHWTWLAIMVAFLVLSSIATRWRFEEKQALSIEEGNDGTRGWRNVLANGAAPSIVAILSWLGDGDWYLLGMACCASVALSDTLASEIGSLDPRTRNIINLEAVPPGTNGGMSPTGTFAALFGALVIAAMTVLIIPFSHDGFHHDATLLYDAQGQAFVIITIVGWIGCQVDSVLGALLENKGYIGKHSVNFFATLSGAMMAFVAWSWMF</sequence>
<reference evidence="7" key="1">
    <citation type="journal article" date="2014" name="Genome Biol. Evol.">
        <title>Pangenome evidence for extensive interdomain horizontal transfer affecting lineage core and shell genes in uncultured planktonic thaumarchaeota and euryarchaeota.</title>
        <authorList>
            <person name="Deschamps P."/>
            <person name="Zivanovic Y."/>
            <person name="Moreira D."/>
            <person name="Rodriguez-Valera F."/>
            <person name="Lopez-Garcia P."/>
        </authorList>
    </citation>
    <scope>NUCLEOTIDE SEQUENCE</scope>
</reference>
<feature type="transmembrane region" description="Helical" evidence="6">
    <location>
        <begin position="6"/>
        <end position="24"/>
    </location>
</feature>
<keyword evidence="5 6" id="KW-0472">Membrane</keyword>
<evidence type="ECO:0000313" key="7">
    <source>
        <dbReference type="EMBL" id="AIE91302.1"/>
    </source>
</evidence>
<comment type="similarity">
    <text evidence="2">Belongs to the TMEM19 family.</text>
</comment>
<dbReference type="Pfam" id="PF01940">
    <property type="entry name" value="DUF92"/>
    <property type="match status" value="1"/>
</dbReference>
<evidence type="ECO:0000256" key="6">
    <source>
        <dbReference type="SAM" id="Phobius"/>
    </source>
</evidence>
<evidence type="ECO:0000256" key="1">
    <source>
        <dbReference type="ARBA" id="ARBA00004141"/>
    </source>
</evidence>
<feature type="transmembrane region" description="Helical" evidence="6">
    <location>
        <begin position="166"/>
        <end position="185"/>
    </location>
</feature>
<proteinExistence type="inferred from homology"/>
<dbReference type="GO" id="GO:0016020">
    <property type="term" value="C:membrane"/>
    <property type="evidence" value="ECO:0007669"/>
    <property type="project" value="UniProtKB-SubCell"/>
</dbReference>
<comment type="subcellular location">
    <subcellularLocation>
        <location evidence="1">Membrane</location>
        <topology evidence="1">Multi-pass membrane protein</topology>
    </subcellularLocation>
</comment>
<name>A0A075FNM2_9EURY</name>
<dbReference type="AlphaFoldDB" id="A0A075FNM2"/>
<feature type="transmembrane region" description="Helical" evidence="6">
    <location>
        <begin position="205"/>
        <end position="225"/>
    </location>
</feature>
<evidence type="ECO:0000256" key="3">
    <source>
        <dbReference type="ARBA" id="ARBA00022692"/>
    </source>
</evidence>
<protein>
    <submittedName>
        <fullName evidence="7">Putative membrane protein</fullName>
    </submittedName>
</protein>
<keyword evidence="3 6" id="KW-0812">Transmembrane</keyword>